<organism evidence="2 3">
    <name type="scientific">Achromobacter denitrificans</name>
    <name type="common">Alcaligenes denitrificans</name>
    <dbReference type="NCBI Taxonomy" id="32002"/>
    <lineage>
        <taxon>Bacteria</taxon>
        <taxon>Pseudomonadati</taxon>
        <taxon>Pseudomonadota</taxon>
        <taxon>Betaproteobacteria</taxon>
        <taxon>Burkholderiales</taxon>
        <taxon>Alcaligenaceae</taxon>
        <taxon>Achromobacter</taxon>
    </lineage>
</organism>
<reference evidence="2 3" key="1">
    <citation type="submission" date="2024-05" db="EMBL/GenBank/DDBJ databases">
        <title>Achromobacter denitrificans. BP1, complete genome.</title>
        <authorList>
            <person name="Zhang B."/>
        </authorList>
    </citation>
    <scope>NUCLEOTIDE SEQUENCE [LARGE SCALE GENOMIC DNA]</scope>
    <source>
        <strain evidence="2 3">BP1</strain>
    </source>
</reference>
<keyword evidence="2" id="KW-0255">Endonuclease</keyword>
<keyword evidence="2" id="KW-0540">Nuclease</keyword>
<dbReference type="Proteomes" id="UP001446337">
    <property type="component" value="Chromosome"/>
</dbReference>
<sequence>MSRTFFAYHLTHVFGSFGLDSYHTNSEKPTEGDLVYVLSGDKDPEVSGVDYFFEGVFRIRRRKIGPWPLKSIRGEARNYKYRLSMEPVRRPDAPIALEVADWYSRDEMHRYFSSGQNFNPLPTDPDYKTRLDELLAGYASNEADSLVHDLAVLAREIPDETERDVLTKARIGQGKFRADLVASWRKGETCALTGIAVPEMLIASHIKPWRDSTNEERLDPMNGLLLVAHADKLFDRYLLSFDESRYGFQSVLHPRLRNAVVAQLGLKSGMPLDISHLSLADERRLKKYMREHLRRHRQLVEQDRPPE</sequence>
<dbReference type="InterPro" id="IPR003615">
    <property type="entry name" value="HNH_nuc"/>
</dbReference>
<keyword evidence="2" id="KW-0378">Hydrolase</keyword>
<evidence type="ECO:0000313" key="3">
    <source>
        <dbReference type="Proteomes" id="UP001446337"/>
    </source>
</evidence>
<gene>
    <name evidence="2" type="ORF">AAIK43_27065</name>
</gene>
<keyword evidence="3" id="KW-1185">Reference proteome</keyword>
<proteinExistence type="predicted"/>
<dbReference type="EMBL" id="CP154792">
    <property type="protein sequence ID" value="XAN15014.1"/>
    <property type="molecule type" value="Genomic_DNA"/>
</dbReference>
<dbReference type="GO" id="GO:0004519">
    <property type="term" value="F:endonuclease activity"/>
    <property type="evidence" value="ECO:0007669"/>
    <property type="project" value="UniProtKB-KW"/>
</dbReference>
<feature type="domain" description="HNH nuclease" evidence="1">
    <location>
        <begin position="190"/>
        <end position="242"/>
    </location>
</feature>
<accession>A0ABZ3G356</accession>
<protein>
    <submittedName>
        <fullName evidence="2">HNH endonuclease</fullName>
    </submittedName>
</protein>
<evidence type="ECO:0000259" key="1">
    <source>
        <dbReference type="Pfam" id="PF13391"/>
    </source>
</evidence>
<name>A0ABZ3G356_ACHDE</name>
<evidence type="ECO:0000313" key="2">
    <source>
        <dbReference type="EMBL" id="XAN15014.1"/>
    </source>
</evidence>
<dbReference type="RefSeq" id="WP_343498730.1">
    <property type="nucleotide sequence ID" value="NZ_CP154792.1"/>
</dbReference>
<dbReference type="Pfam" id="PF13391">
    <property type="entry name" value="HNH_2"/>
    <property type="match status" value="1"/>
</dbReference>